<dbReference type="GO" id="GO:0016209">
    <property type="term" value="F:antioxidant activity"/>
    <property type="evidence" value="ECO:0007669"/>
    <property type="project" value="InterPro"/>
</dbReference>
<sequence>MIHRISMMKSLHLMLLLALVIMVPIIAQDEVKSVVQEKDAAVEDESEVVVVPDADSIPDMNLKPGDIAPTWALMYAPAKFEFLKNWTVERGAKLRKFKSQPNRHVVVVSFFATWCKPCMKELPLLQNLYKKYDGQRVKWFLVDITEATRTSPGFEDSPVAGPFLAKKGITMPILNDNRGVAKERYGAKTLPRLFVIDKFQTIRLTKQGFHEGEDFEGEISTIVDELLVEAEE</sequence>
<evidence type="ECO:0000259" key="1">
    <source>
        <dbReference type="PROSITE" id="PS51352"/>
    </source>
</evidence>
<gene>
    <name evidence="2" type="ORF">MGWOODY_Mmi2062</name>
</gene>
<dbReference type="PANTHER" id="PTHR42852:SF13">
    <property type="entry name" value="PROTEIN DIPZ"/>
    <property type="match status" value="1"/>
</dbReference>
<name>A0A160VIF4_9ZZZZ</name>
<accession>A0A160VIF4</accession>
<dbReference type="CDD" id="cd02966">
    <property type="entry name" value="TlpA_like_family"/>
    <property type="match status" value="1"/>
</dbReference>
<dbReference type="EMBL" id="FAXC01000426">
    <property type="protein sequence ID" value="CUV10503.1"/>
    <property type="molecule type" value="Genomic_DNA"/>
</dbReference>
<dbReference type="GO" id="GO:0016491">
    <property type="term" value="F:oxidoreductase activity"/>
    <property type="evidence" value="ECO:0007669"/>
    <property type="project" value="InterPro"/>
</dbReference>
<dbReference type="InterPro" id="IPR013766">
    <property type="entry name" value="Thioredoxin_domain"/>
</dbReference>
<dbReference type="SUPFAM" id="SSF52833">
    <property type="entry name" value="Thioredoxin-like"/>
    <property type="match status" value="1"/>
</dbReference>
<feature type="domain" description="Thioredoxin" evidence="1">
    <location>
        <begin position="62"/>
        <end position="228"/>
    </location>
</feature>
<dbReference type="InterPro" id="IPR000866">
    <property type="entry name" value="AhpC/TSA"/>
</dbReference>
<dbReference type="PROSITE" id="PS51352">
    <property type="entry name" value="THIOREDOXIN_2"/>
    <property type="match status" value="1"/>
</dbReference>
<protein>
    <submittedName>
        <fullName evidence="2">Thiol:disulfide oxidoreductase related to ResA</fullName>
    </submittedName>
</protein>
<dbReference type="InterPro" id="IPR036249">
    <property type="entry name" value="Thioredoxin-like_sf"/>
</dbReference>
<dbReference type="PANTHER" id="PTHR42852">
    <property type="entry name" value="THIOL:DISULFIDE INTERCHANGE PROTEIN DSBE"/>
    <property type="match status" value="1"/>
</dbReference>
<dbReference type="InterPro" id="IPR050553">
    <property type="entry name" value="Thioredoxin_ResA/DsbE_sf"/>
</dbReference>
<reference evidence="2" key="1">
    <citation type="submission" date="2015-10" db="EMBL/GenBank/DDBJ databases">
        <authorList>
            <person name="Gilbert D.G."/>
        </authorList>
    </citation>
    <scope>NUCLEOTIDE SEQUENCE</scope>
</reference>
<evidence type="ECO:0000313" key="2">
    <source>
        <dbReference type="EMBL" id="CUV10503.1"/>
    </source>
</evidence>
<dbReference type="AlphaFoldDB" id="A0A160VIF4"/>
<organism evidence="2">
    <name type="scientific">hydrothermal vent metagenome</name>
    <dbReference type="NCBI Taxonomy" id="652676"/>
    <lineage>
        <taxon>unclassified sequences</taxon>
        <taxon>metagenomes</taxon>
        <taxon>ecological metagenomes</taxon>
    </lineage>
</organism>
<proteinExistence type="predicted"/>
<dbReference type="Gene3D" id="3.40.30.10">
    <property type="entry name" value="Glutaredoxin"/>
    <property type="match status" value="1"/>
</dbReference>
<dbReference type="Pfam" id="PF00578">
    <property type="entry name" value="AhpC-TSA"/>
    <property type="match status" value="1"/>
</dbReference>